<feature type="binding site" evidence="8">
    <location>
        <position position="152"/>
    </location>
    <ligand>
        <name>substrate</name>
    </ligand>
</feature>
<dbReference type="GO" id="GO:0004590">
    <property type="term" value="F:orotidine-5'-phosphate decarboxylase activity"/>
    <property type="evidence" value="ECO:0007669"/>
    <property type="project" value="UniProtKB-EC"/>
</dbReference>
<dbReference type="PANTHER" id="PTHR19278:SF9">
    <property type="entry name" value="URIDINE 5'-MONOPHOSPHATE SYNTHASE"/>
    <property type="match status" value="1"/>
</dbReference>
<reference evidence="11 12" key="1">
    <citation type="submission" date="2019-08" db="EMBL/GenBank/DDBJ databases">
        <authorList>
            <person name="Guy L."/>
        </authorList>
    </citation>
    <scope>NUCLEOTIDE SEQUENCE [LARGE SCALE GENOMIC DNA]</scope>
    <source>
        <strain evidence="11 12">SGT-108</strain>
    </source>
</reference>
<feature type="binding site" evidence="8">
    <location>
        <position position="61"/>
    </location>
    <ligand>
        <name>substrate</name>
    </ligand>
</feature>
<dbReference type="FunFam" id="3.20.20.70:FF:000092">
    <property type="entry name" value="Uridine monophosphate synthetase"/>
    <property type="match status" value="1"/>
</dbReference>
<evidence type="ECO:0000256" key="8">
    <source>
        <dbReference type="PIRSR" id="PIRSR614732-2"/>
    </source>
</evidence>
<feature type="active site" description="For OMPdecase activity" evidence="7">
    <location>
        <position position="94"/>
    </location>
</feature>
<dbReference type="CDD" id="cd04725">
    <property type="entry name" value="OMP_decarboxylase_like"/>
    <property type="match status" value="1"/>
</dbReference>
<organism evidence="11 12">
    <name type="scientific">Aquicella siphonis</name>
    <dbReference type="NCBI Taxonomy" id="254247"/>
    <lineage>
        <taxon>Bacteria</taxon>
        <taxon>Pseudomonadati</taxon>
        <taxon>Pseudomonadota</taxon>
        <taxon>Gammaproteobacteria</taxon>
        <taxon>Legionellales</taxon>
        <taxon>Coxiellaceae</taxon>
        <taxon>Aquicella</taxon>
    </lineage>
</organism>
<proteinExistence type="inferred from homology"/>
<comment type="pathway">
    <text evidence="2 9">Pyrimidine metabolism; UMP biosynthesis via de novo pathway; UMP from orotate: step 2/2.</text>
</comment>
<dbReference type="EMBL" id="LR699119">
    <property type="protein sequence ID" value="VVC74761.1"/>
    <property type="molecule type" value="Genomic_DNA"/>
</dbReference>
<dbReference type="GO" id="GO:0044205">
    <property type="term" value="P:'de novo' UMP biosynthetic process"/>
    <property type="evidence" value="ECO:0007669"/>
    <property type="project" value="UniProtKB-UniPathway"/>
</dbReference>
<feature type="domain" description="Orotidine 5'-phosphate decarboxylase" evidence="10">
    <location>
        <begin position="33"/>
        <end position="246"/>
    </location>
</feature>
<dbReference type="SMART" id="SM00934">
    <property type="entry name" value="OMPdecase"/>
    <property type="match status" value="1"/>
</dbReference>
<evidence type="ECO:0000256" key="3">
    <source>
        <dbReference type="ARBA" id="ARBA00022793"/>
    </source>
</evidence>
<keyword evidence="3 9" id="KW-0210">Decarboxylase</keyword>
<dbReference type="InterPro" id="IPR011060">
    <property type="entry name" value="RibuloseP-bd_barrel"/>
</dbReference>
<gene>
    <name evidence="11" type="primary">pyrF</name>
    <name evidence="11" type="ORF">AQUSIP_00330</name>
</gene>
<accession>A0A5E4PEH2</accession>
<evidence type="ECO:0000256" key="4">
    <source>
        <dbReference type="ARBA" id="ARBA00022975"/>
    </source>
</evidence>
<dbReference type="InterPro" id="IPR018089">
    <property type="entry name" value="OMPdecase_AS"/>
</dbReference>
<feature type="binding site" evidence="8">
    <location>
        <position position="39"/>
    </location>
    <ligand>
        <name>substrate</name>
    </ligand>
</feature>
<protein>
    <recommendedName>
        <fullName evidence="9">Orotidine 5'-phosphate decarboxylase</fullName>
        <ecNumber evidence="9">4.1.1.23</ecNumber>
    </recommendedName>
</protein>
<dbReference type="KEGG" id="asip:AQUSIP_00330"/>
<dbReference type="UniPathway" id="UPA00070">
    <property type="reaction ID" value="UER00120"/>
</dbReference>
<comment type="catalytic activity">
    <reaction evidence="6 9">
        <text>orotidine 5'-phosphate + H(+) = UMP + CO2</text>
        <dbReference type="Rhea" id="RHEA:11596"/>
        <dbReference type="ChEBI" id="CHEBI:15378"/>
        <dbReference type="ChEBI" id="CHEBI:16526"/>
        <dbReference type="ChEBI" id="CHEBI:57538"/>
        <dbReference type="ChEBI" id="CHEBI:57865"/>
        <dbReference type="EC" id="4.1.1.23"/>
    </reaction>
</comment>
<feature type="binding site" evidence="8">
    <location>
        <position position="231"/>
    </location>
    <ligand>
        <name>substrate</name>
    </ligand>
</feature>
<dbReference type="GO" id="GO:0006207">
    <property type="term" value="P:'de novo' pyrimidine nucleobase biosynthetic process"/>
    <property type="evidence" value="ECO:0007669"/>
    <property type="project" value="InterPro"/>
</dbReference>
<dbReference type="EC" id="4.1.1.23" evidence="9"/>
<evidence type="ECO:0000256" key="5">
    <source>
        <dbReference type="ARBA" id="ARBA00023239"/>
    </source>
</evidence>
<evidence type="ECO:0000256" key="6">
    <source>
        <dbReference type="ARBA" id="ARBA00049157"/>
    </source>
</evidence>
<evidence type="ECO:0000256" key="9">
    <source>
        <dbReference type="RuleBase" id="RU000512"/>
    </source>
</evidence>
<dbReference type="InterPro" id="IPR013785">
    <property type="entry name" value="Aldolase_TIM"/>
</dbReference>
<dbReference type="Gene3D" id="3.20.20.70">
    <property type="entry name" value="Aldolase class I"/>
    <property type="match status" value="1"/>
</dbReference>
<sequence>MIISRHSYTERAHYCLSPLAKNLFHLMAEKETNLALSADVTSAQKLLDLAELLAPEICVLKTHIDIIEDFTPALTQQLRKLALKHRFMLFEDRKFADIGNTVKHQYNGGIYHIADWADLVNAHSLPGPGIISGLAEVGRKKNRGLILLAEMSSAGHLMGPEYMQNTLKMAEQFSDFVIGFITQHALSRDPHWINITPGVKIGSGSDTLGQQYVTPEKAILENGSDIIIVGRGIIQANDPLTEARKYRQSGWDCYLKRCEK</sequence>
<dbReference type="AlphaFoldDB" id="A0A5E4PEH2"/>
<dbReference type="GO" id="GO:0004588">
    <property type="term" value="F:orotate phosphoribosyltransferase activity"/>
    <property type="evidence" value="ECO:0007669"/>
    <property type="project" value="TreeGrafter"/>
</dbReference>
<feature type="active site" description="For OMPdecase activity" evidence="7">
    <location>
        <position position="97"/>
    </location>
</feature>
<dbReference type="InterPro" id="IPR014732">
    <property type="entry name" value="OMPdecase"/>
</dbReference>
<name>A0A5E4PEH2_9COXI</name>
<feature type="binding site" evidence="8">
    <location>
        <position position="210"/>
    </location>
    <ligand>
        <name>substrate</name>
    </ligand>
</feature>
<dbReference type="InterPro" id="IPR001754">
    <property type="entry name" value="OMPdeCOase_dom"/>
</dbReference>
<evidence type="ECO:0000313" key="11">
    <source>
        <dbReference type="EMBL" id="VVC74761.1"/>
    </source>
</evidence>
<dbReference type="Proteomes" id="UP000324194">
    <property type="component" value="Chromosome 1"/>
</dbReference>
<dbReference type="SUPFAM" id="SSF51366">
    <property type="entry name" value="Ribulose-phoshate binding barrel"/>
    <property type="match status" value="1"/>
</dbReference>
<keyword evidence="4 9" id="KW-0665">Pyrimidine biosynthesis</keyword>
<feature type="active site" description="For OMPdecase activity" evidence="7">
    <location>
        <position position="92"/>
    </location>
</feature>
<evidence type="ECO:0000313" key="12">
    <source>
        <dbReference type="Proteomes" id="UP000324194"/>
    </source>
</evidence>
<keyword evidence="12" id="KW-1185">Reference proteome</keyword>
<evidence type="ECO:0000256" key="7">
    <source>
        <dbReference type="PIRSR" id="PIRSR614732-1"/>
    </source>
</evidence>
<feature type="binding site" evidence="8">
    <location>
        <position position="230"/>
    </location>
    <ligand>
        <name>substrate</name>
    </ligand>
</feature>
<dbReference type="NCBIfam" id="TIGR01740">
    <property type="entry name" value="pyrF"/>
    <property type="match status" value="1"/>
</dbReference>
<dbReference type="PANTHER" id="PTHR19278">
    <property type="entry name" value="OROTATE PHOSPHORIBOSYLTRANSFERASE"/>
    <property type="match status" value="1"/>
</dbReference>
<dbReference type="Pfam" id="PF00215">
    <property type="entry name" value="OMPdecase"/>
    <property type="match status" value="1"/>
</dbReference>
<dbReference type="PROSITE" id="PS00156">
    <property type="entry name" value="OMPDECASE"/>
    <property type="match status" value="1"/>
</dbReference>
<comment type="similarity">
    <text evidence="9">Belongs to the OMP decarboxylase family.</text>
</comment>
<comment type="function">
    <text evidence="1">Catalyzes the decarboxylation of orotidine 5'-monophosphate (OMP) to uridine 5'-monophosphate (UMP).</text>
</comment>
<evidence type="ECO:0000256" key="1">
    <source>
        <dbReference type="ARBA" id="ARBA00002356"/>
    </source>
</evidence>
<dbReference type="OrthoDB" id="9806203at2"/>
<evidence type="ECO:0000259" key="10">
    <source>
        <dbReference type="SMART" id="SM00934"/>
    </source>
</evidence>
<keyword evidence="5 9" id="KW-0456">Lyase</keyword>
<evidence type="ECO:0000256" key="2">
    <source>
        <dbReference type="ARBA" id="ARBA00004861"/>
    </source>
</evidence>